<feature type="compositionally biased region" description="Polar residues" evidence="2">
    <location>
        <begin position="197"/>
        <end position="232"/>
    </location>
</feature>
<feature type="compositionally biased region" description="Low complexity" evidence="2">
    <location>
        <begin position="157"/>
        <end position="166"/>
    </location>
</feature>
<evidence type="ECO:0000313" key="3">
    <source>
        <dbReference type="EnsemblMetazoa" id="MESCA008098-PA"/>
    </source>
</evidence>
<keyword evidence="1" id="KW-0175">Coiled coil</keyword>
<name>T1GWC5_MEGSC</name>
<dbReference type="AlphaFoldDB" id="T1GWC5"/>
<protein>
    <submittedName>
        <fullName evidence="3">Uncharacterized protein</fullName>
    </submittedName>
</protein>
<dbReference type="Proteomes" id="UP000015102">
    <property type="component" value="Unassembled WGS sequence"/>
</dbReference>
<organism evidence="3 4">
    <name type="scientific">Megaselia scalaris</name>
    <name type="common">Humpbacked fly</name>
    <name type="synonym">Phora scalaris</name>
    <dbReference type="NCBI Taxonomy" id="36166"/>
    <lineage>
        <taxon>Eukaryota</taxon>
        <taxon>Metazoa</taxon>
        <taxon>Ecdysozoa</taxon>
        <taxon>Arthropoda</taxon>
        <taxon>Hexapoda</taxon>
        <taxon>Insecta</taxon>
        <taxon>Pterygota</taxon>
        <taxon>Neoptera</taxon>
        <taxon>Endopterygota</taxon>
        <taxon>Diptera</taxon>
        <taxon>Brachycera</taxon>
        <taxon>Muscomorpha</taxon>
        <taxon>Platypezoidea</taxon>
        <taxon>Phoridae</taxon>
        <taxon>Megaseliini</taxon>
        <taxon>Megaselia</taxon>
    </lineage>
</organism>
<feature type="compositionally biased region" description="Acidic residues" evidence="2">
    <location>
        <begin position="125"/>
        <end position="139"/>
    </location>
</feature>
<dbReference type="EMBL" id="CAQQ02097133">
    <property type="status" value="NOT_ANNOTATED_CDS"/>
    <property type="molecule type" value="Genomic_DNA"/>
</dbReference>
<proteinExistence type="predicted"/>
<feature type="coiled-coil region" evidence="1">
    <location>
        <begin position="14"/>
        <end position="41"/>
    </location>
</feature>
<feature type="compositionally biased region" description="Polar residues" evidence="2">
    <location>
        <begin position="114"/>
        <end position="124"/>
    </location>
</feature>
<evidence type="ECO:0000256" key="2">
    <source>
        <dbReference type="SAM" id="MobiDB-lite"/>
    </source>
</evidence>
<reference evidence="4" key="1">
    <citation type="submission" date="2013-02" db="EMBL/GenBank/DDBJ databases">
        <authorList>
            <person name="Hughes D."/>
        </authorList>
    </citation>
    <scope>NUCLEOTIDE SEQUENCE</scope>
    <source>
        <strain>Durham</strain>
        <strain evidence="4">NC isolate 2 -- Noor lab</strain>
    </source>
</reference>
<evidence type="ECO:0000313" key="4">
    <source>
        <dbReference type="Proteomes" id="UP000015102"/>
    </source>
</evidence>
<dbReference type="EMBL" id="CAQQ02097132">
    <property type="status" value="NOT_ANNOTATED_CDS"/>
    <property type="molecule type" value="Genomic_DNA"/>
</dbReference>
<feature type="compositionally biased region" description="Acidic residues" evidence="2">
    <location>
        <begin position="64"/>
        <end position="113"/>
    </location>
</feature>
<dbReference type="EnsemblMetazoa" id="MESCA008098-RA">
    <property type="protein sequence ID" value="MESCA008098-PA"/>
    <property type="gene ID" value="MESCA008098"/>
</dbReference>
<reference evidence="3" key="2">
    <citation type="submission" date="2015-06" db="UniProtKB">
        <authorList>
            <consortium name="EnsemblMetazoa"/>
        </authorList>
    </citation>
    <scope>IDENTIFICATION</scope>
</reference>
<dbReference type="HOGENOM" id="CLU_1196031_0_0_1"/>
<dbReference type="EMBL" id="CAQQ02097131">
    <property type="status" value="NOT_ANNOTATED_CDS"/>
    <property type="molecule type" value="Genomic_DNA"/>
</dbReference>
<feature type="region of interest" description="Disordered" evidence="2">
    <location>
        <begin position="46"/>
        <end position="232"/>
    </location>
</feature>
<sequence length="232" mass="25738">MIKANFERSETEGKARLESRLDECMRETSALRRRLQEEQDNFRVEVEYQVPTSSQREYDSITVDSDEEDGCISEENNAEMDEGNGEGENEGYDEGYEQNQEDMDDVEEGDQSNDIDQSNVQAGDNEVETSSENADEIMIEADAQSSQVEAPQIQAISSGSSEVESSWRQAIPSTSAGLSRQQQATLLMLQKGCNETDGGSSEVSQAPQIQNHYVASQGQARPEISKNQTVDE</sequence>
<accession>T1GWC5</accession>
<evidence type="ECO:0000256" key="1">
    <source>
        <dbReference type="SAM" id="Coils"/>
    </source>
</evidence>
<keyword evidence="4" id="KW-1185">Reference proteome</keyword>
<dbReference type="STRING" id="36166.T1GWC5"/>
<feature type="compositionally biased region" description="Polar residues" evidence="2">
    <location>
        <begin position="167"/>
        <end position="185"/>
    </location>
</feature>